<dbReference type="InterPro" id="IPR036942">
    <property type="entry name" value="Beta-barrel_TonB_sf"/>
</dbReference>
<reference evidence="13" key="1">
    <citation type="journal article" date="2020" name="mSystems">
        <title>Genome- and Community-Level Interaction Insights into Carbon Utilization and Element Cycling Functions of Hydrothermarchaeota in Hydrothermal Sediment.</title>
        <authorList>
            <person name="Zhou Z."/>
            <person name="Liu Y."/>
            <person name="Xu W."/>
            <person name="Pan J."/>
            <person name="Luo Z.H."/>
            <person name="Li M."/>
        </authorList>
    </citation>
    <scope>NUCLEOTIDE SEQUENCE [LARGE SCALE GENOMIC DNA]</scope>
    <source>
        <strain evidence="13">SpSt-1224</strain>
    </source>
</reference>
<feature type="chain" id="PRO_5027694313" evidence="10">
    <location>
        <begin position="24"/>
        <end position="702"/>
    </location>
</feature>
<evidence type="ECO:0000256" key="10">
    <source>
        <dbReference type="SAM" id="SignalP"/>
    </source>
</evidence>
<feature type="domain" description="TonB-dependent receptor-like beta-barrel" evidence="11">
    <location>
        <begin position="218"/>
        <end position="670"/>
    </location>
</feature>
<sequence>MKTLPILFTLCTLILVTAAGKVAADTSWTLEPVVVTATRSEQQLFDLPTAISLIDQERLRETSPGSPAEAIDRIAGVSLEKAGSWEASPIIRGLGSNRVLVLYDGDRESNLWAGRMPLTPFVEMVNVERIEVVKGPASALYGSDALGGVINIISKDVLFSLQDELQQQGTFTSRFATVDRSWLTGYQLLAGGRGVGIRLAISGRKADDYRDGDGHRINNSQFENRNLDLKTHYQLNQQHRLGAEIRINYIDDMGVPQKNQKAPWSHFDRFDSRSYKLNYRGEQLGVIESLQVRAFGVDQDRIYKGNYPGETNYNLKNNRIETTAMGTSIQTRLEPVGNHQTTLGVEFVREGTDSWEVQSIQRNSDDSLARRLIFQPVPDAERDHLGIFVQDEVLIGSRLTLIAGGRYDHFTARTKSIDFTDQRFDATGTMMSSTTERNDFADADDSAATFSLGLLYALTDQHHLTANLGRGFRAPDIFELYSTRGGGSQILLGNPDLKPEYAYNLDLGIKTRYERFQWNTSVFYNRVDDYIDTVRLPEAFISDIPTYQYVNVRNAELYGFDGDAEIQLSQQLSLFAQLAYVVGRDRDSHDRLNSIPPLNGTLGVRWQDDWGKGRLYWLELEGNFHHRRTRPAPGEEENPGYGIANLRGGISLPALGQLREISLTVNIENLFDRYYLAHQRAENRDFIPEPGVNLITALQFSF</sequence>
<evidence type="ECO:0000256" key="2">
    <source>
        <dbReference type="ARBA" id="ARBA00022448"/>
    </source>
</evidence>
<evidence type="ECO:0000256" key="6">
    <source>
        <dbReference type="ARBA" id="ARBA00023136"/>
    </source>
</evidence>
<evidence type="ECO:0000259" key="11">
    <source>
        <dbReference type="Pfam" id="PF00593"/>
    </source>
</evidence>
<dbReference type="PANTHER" id="PTHR30069:SF40">
    <property type="entry name" value="TONB-DEPENDENT RECEPTOR NMB0964-RELATED"/>
    <property type="match status" value="1"/>
</dbReference>
<evidence type="ECO:0000256" key="9">
    <source>
        <dbReference type="RuleBase" id="RU003357"/>
    </source>
</evidence>
<dbReference type="PROSITE" id="PS52016">
    <property type="entry name" value="TONB_DEPENDENT_REC_3"/>
    <property type="match status" value="1"/>
</dbReference>
<accession>A0A7C2X9B5</accession>
<name>A0A7C2X9B5_9BACT</name>
<comment type="caution">
    <text evidence="13">The sequence shown here is derived from an EMBL/GenBank/DDBJ whole genome shotgun (WGS) entry which is preliminary data.</text>
</comment>
<dbReference type="CDD" id="cd01347">
    <property type="entry name" value="ligand_gated_channel"/>
    <property type="match status" value="1"/>
</dbReference>
<keyword evidence="2 8" id="KW-0813">Transport</keyword>
<dbReference type="InterPro" id="IPR012910">
    <property type="entry name" value="Plug_dom"/>
</dbReference>
<keyword evidence="13" id="KW-0675">Receptor</keyword>
<organism evidence="13">
    <name type="scientific">Desulfurivibrio alkaliphilus</name>
    <dbReference type="NCBI Taxonomy" id="427923"/>
    <lineage>
        <taxon>Bacteria</taxon>
        <taxon>Pseudomonadati</taxon>
        <taxon>Thermodesulfobacteriota</taxon>
        <taxon>Desulfobulbia</taxon>
        <taxon>Desulfobulbales</taxon>
        <taxon>Desulfobulbaceae</taxon>
        <taxon>Desulfurivibrio</taxon>
    </lineage>
</organism>
<proteinExistence type="inferred from homology"/>
<evidence type="ECO:0000256" key="1">
    <source>
        <dbReference type="ARBA" id="ARBA00004571"/>
    </source>
</evidence>
<dbReference type="Proteomes" id="UP000885986">
    <property type="component" value="Unassembled WGS sequence"/>
</dbReference>
<dbReference type="GO" id="GO:0009279">
    <property type="term" value="C:cell outer membrane"/>
    <property type="evidence" value="ECO:0007669"/>
    <property type="project" value="UniProtKB-SubCell"/>
</dbReference>
<dbReference type="PANTHER" id="PTHR30069">
    <property type="entry name" value="TONB-DEPENDENT OUTER MEMBRANE RECEPTOR"/>
    <property type="match status" value="1"/>
</dbReference>
<keyword evidence="7 8" id="KW-0998">Cell outer membrane</keyword>
<evidence type="ECO:0000256" key="4">
    <source>
        <dbReference type="ARBA" id="ARBA00022692"/>
    </source>
</evidence>
<dbReference type="AlphaFoldDB" id="A0A7C2X9B5"/>
<dbReference type="InterPro" id="IPR000531">
    <property type="entry name" value="Beta-barrel_TonB"/>
</dbReference>
<dbReference type="EMBL" id="DSDS01000045">
    <property type="protein sequence ID" value="HET97495.1"/>
    <property type="molecule type" value="Genomic_DNA"/>
</dbReference>
<evidence type="ECO:0000256" key="5">
    <source>
        <dbReference type="ARBA" id="ARBA00023077"/>
    </source>
</evidence>
<dbReference type="Pfam" id="PF00593">
    <property type="entry name" value="TonB_dep_Rec_b-barrel"/>
    <property type="match status" value="1"/>
</dbReference>
<dbReference type="InterPro" id="IPR037066">
    <property type="entry name" value="Plug_dom_sf"/>
</dbReference>
<dbReference type="Pfam" id="PF07715">
    <property type="entry name" value="Plug"/>
    <property type="match status" value="1"/>
</dbReference>
<keyword evidence="5 9" id="KW-0798">TonB box</keyword>
<keyword evidence="3 8" id="KW-1134">Transmembrane beta strand</keyword>
<keyword evidence="6 8" id="KW-0472">Membrane</keyword>
<dbReference type="GO" id="GO:0044718">
    <property type="term" value="P:siderophore transmembrane transport"/>
    <property type="evidence" value="ECO:0007669"/>
    <property type="project" value="TreeGrafter"/>
</dbReference>
<protein>
    <submittedName>
        <fullName evidence="13">TonB-dependent receptor</fullName>
    </submittedName>
</protein>
<dbReference type="SUPFAM" id="SSF56935">
    <property type="entry name" value="Porins"/>
    <property type="match status" value="1"/>
</dbReference>
<evidence type="ECO:0000313" key="13">
    <source>
        <dbReference type="EMBL" id="HET97495.1"/>
    </source>
</evidence>
<comment type="similarity">
    <text evidence="8 9">Belongs to the TonB-dependent receptor family.</text>
</comment>
<feature type="signal peptide" evidence="10">
    <location>
        <begin position="1"/>
        <end position="23"/>
    </location>
</feature>
<dbReference type="Gene3D" id="2.40.170.20">
    <property type="entry name" value="TonB-dependent receptor, beta-barrel domain"/>
    <property type="match status" value="1"/>
</dbReference>
<evidence type="ECO:0000256" key="3">
    <source>
        <dbReference type="ARBA" id="ARBA00022452"/>
    </source>
</evidence>
<keyword evidence="10" id="KW-0732">Signal</keyword>
<gene>
    <name evidence="13" type="ORF">ENN98_02075</name>
</gene>
<dbReference type="GO" id="GO:0015344">
    <property type="term" value="F:siderophore uptake transmembrane transporter activity"/>
    <property type="evidence" value="ECO:0007669"/>
    <property type="project" value="TreeGrafter"/>
</dbReference>
<feature type="domain" description="TonB-dependent receptor plug" evidence="12">
    <location>
        <begin position="45"/>
        <end position="149"/>
    </location>
</feature>
<dbReference type="InterPro" id="IPR039426">
    <property type="entry name" value="TonB-dep_rcpt-like"/>
</dbReference>
<evidence type="ECO:0000256" key="7">
    <source>
        <dbReference type="ARBA" id="ARBA00023237"/>
    </source>
</evidence>
<keyword evidence="4 8" id="KW-0812">Transmembrane</keyword>
<comment type="subcellular location">
    <subcellularLocation>
        <location evidence="1 8">Cell outer membrane</location>
        <topology evidence="1 8">Multi-pass membrane protein</topology>
    </subcellularLocation>
</comment>
<dbReference type="Gene3D" id="2.170.130.10">
    <property type="entry name" value="TonB-dependent receptor, plug domain"/>
    <property type="match status" value="1"/>
</dbReference>
<evidence type="ECO:0000259" key="12">
    <source>
        <dbReference type="Pfam" id="PF07715"/>
    </source>
</evidence>
<evidence type="ECO:0000256" key="8">
    <source>
        <dbReference type="PROSITE-ProRule" id="PRU01360"/>
    </source>
</evidence>